<dbReference type="Gene3D" id="1.10.1660.10">
    <property type="match status" value="1"/>
</dbReference>
<proteinExistence type="predicted"/>
<evidence type="ECO:0000313" key="3">
    <source>
        <dbReference type="Proteomes" id="UP000319619"/>
    </source>
</evidence>
<dbReference type="SMART" id="SM00422">
    <property type="entry name" value="HTH_MERR"/>
    <property type="match status" value="1"/>
</dbReference>
<dbReference type="EMBL" id="NJBN01000004">
    <property type="protein sequence ID" value="TKJ40826.1"/>
    <property type="molecule type" value="Genomic_DNA"/>
</dbReference>
<dbReference type="Proteomes" id="UP000319619">
    <property type="component" value="Unassembled WGS sequence"/>
</dbReference>
<dbReference type="Pfam" id="PF13411">
    <property type="entry name" value="MerR_1"/>
    <property type="match status" value="1"/>
</dbReference>
<name>A0A532V0T4_UNCL8</name>
<dbReference type="InterPro" id="IPR000551">
    <property type="entry name" value="MerR-type_HTH_dom"/>
</dbReference>
<sequence length="185" mass="21121">MILLNPGKNKRRVVELPGDTVDTNLQRWLKDHAPSGGIDTLDPAITISAAARITGLSDSALRKYESAGLIIYHRTAGNVRMLCIEDLGRIQMIQHLIKKRGLNLEGLLRLWALLPCWEFKDCDREKNKDCPALRDSERPCWVLHNEQNGCEDWSCRKCEVYRFGAYCTEDMKEVLRNIQNPEAGK</sequence>
<dbReference type="PROSITE" id="PS50937">
    <property type="entry name" value="HTH_MERR_2"/>
    <property type="match status" value="1"/>
</dbReference>
<reference evidence="2 3" key="1">
    <citation type="submission" date="2017-06" db="EMBL/GenBank/DDBJ databases">
        <title>Novel microbial phyla capable of carbon fixation and sulfur reduction in deep-sea sediments.</title>
        <authorList>
            <person name="Huang J."/>
            <person name="Baker B."/>
            <person name="Wang Y."/>
        </authorList>
    </citation>
    <scope>NUCLEOTIDE SEQUENCE [LARGE SCALE GENOMIC DNA]</scope>
    <source>
        <strain evidence="2">B3_LCP</strain>
    </source>
</reference>
<protein>
    <recommendedName>
        <fullName evidence="1">HTH merR-type domain-containing protein</fullName>
    </recommendedName>
</protein>
<dbReference type="AlphaFoldDB" id="A0A532V0T4"/>
<evidence type="ECO:0000259" key="1">
    <source>
        <dbReference type="PROSITE" id="PS50937"/>
    </source>
</evidence>
<organism evidence="2 3">
    <name type="scientific">candidate division LCP-89 bacterium B3_LCP</name>
    <dbReference type="NCBI Taxonomy" id="2012998"/>
    <lineage>
        <taxon>Bacteria</taxon>
        <taxon>Pseudomonadati</taxon>
        <taxon>Bacteria division LCP-89</taxon>
    </lineage>
</organism>
<feature type="domain" description="HTH merR-type" evidence="1">
    <location>
        <begin position="44"/>
        <end position="113"/>
    </location>
</feature>
<accession>A0A532V0T4</accession>
<gene>
    <name evidence="2" type="ORF">CEE37_07630</name>
</gene>
<dbReference type="GO" id="GO:0003677">
    <property type="term" value="F:DNA binding"/>
    <property type="evidence" value="ECO:0007669"/>
    <property type="project" value="InterPro"/>
</dbReference>
<dbReference type="PROSITE" id="PS00552">
    <property type="entry name" value="HTH_MERR_1"/>
    <property type="match status" value="1"/>
</dbReference>
<evidence type="ECO:0000313" key="2">
    <source>
        <dbReference type="EMBL" id="TKJ40826.1"/>
    </source>
</evidence>
<dbReference type="InterPro" id="IPR009061">
    <property type="entry name" value="DNA-bd_dom_put_sf"/>
</dbReference>
<comment type="caution">
    <text evidence="2">The sequence shown here is derived from an EMBL/GenBank/DDBJ whole genome shotgun (WGS) entry which is preliminary data.</text>
</comment>
<dbReference type="GO" id="GO:0006355">
    <property type="term" value="P:regulation of DNA-templated transcription"/>
    <property type="evidence" value="ECO:0007669"/>
    <property type="project" value="InterPro"/>
</dbReference>
<dbReference type="SUPFAM" id="SSF46955">
    <property type="entry name" value="Putative DNA-binding domain"/>
    <property type="match status" value="1"/>
</dbReference>